<accession>A0A0K1P866</accession>
<evidence type="ECO:0000256" key="1">
    <source>
        <dbReference type="PIRNR" id="PIRNR006615"/>
    </source>
</evidence>
<evidence type="ECO:0000313" key="4">
    <source>
        <dbReference type="EMBL" id="AKU89713.1"/>
    </source>
</evidence>
<dbReference type="KEGG" id="vin:AKJ08_0100"/>
<comment type="cofactor">
    <cofactor evidence="2">
        <name>Zn(2+)</name>
        <dbReference type="ChEBI" id="CHEBI:29105"/>
    </cofactor>
    <text evidence="2">Binds 1 zinc ion per subunit.</text>
</comment>
<dbReference type="AlphaFoldDB" id="A0A0K1P866"/>
<dbReference type="STRING" id="1391653.AKJ08_0100"/>
<reference evidence="4 5" key="1">
    <citation type="submission" date="2015-08" db="EMBL/GenBank/DDBJ databases">
        <authorList>
            <person name="Babu N.S."/>
            <person name="Beckwith C.J."/>
            <person name="Beseler K.G."/>
            <person name="Brison A."/>
            <person name="Carone J.V."/>
            <person name="Caskin T.P."/>
            <person name="Diamond M."/>
            <person name="Durham M.E."/>
            <person name="Foxe J.M."/>
            <person name="Go M."/>
            <person name="Henderson B.A."/>
            <person name="Jones I.B."/>
            <person name="McGettigan J.A."/>
            <person name="Micheletti S.J."/>
            <person name="Nasrallah M.E."/>
            <person name="Ortiz D."/>
            <person name="Piller C.R."/>
            <person name="Privatt S.R."/>
            <person name="Schneider S.L."/>
            <person name="Sharp S."/>
            <person name="Smith T.C."/>
            <person name="Stanton J.D."/>
            <person name="Ullery H.E."/>
            <person name="Wilson R.J."/>
            <person name="Serrano M.G."/>
            <person name="Buck G."/>
            <person name="Lee V."/>
            <person name="Wang Y."/>
            <person name="Carvalho R."/>
            <person name="Voegtly L."/>
            <person name="Shi R."/>
            <person name="Duckworth R."/>
            <person name="Johnson A."/>
            <person name="Loviza R."/>
            <person name="Walstead R."/>
            <person name="Shah Z."/>
            <person name="Kiflezghi M."/>
            <person name="Wade K."/>
            <person name="Ball S.L."/>
            <person name="Bradley K.W."/>
            <person name="Asai D.J."/>
            <person name="Bowman C.A."/>
            <person name="Russell D.A."/>
            <person name="Pope W.H."/>
            <person name="Jacobs-Sera D."/>
            <person name="Hendrix R.W."/>
            <person name="Hatfull G.F."/>
        </authorList>
    </citation>
    <scope>NUCLEOTIDE SEQUENCE [LARGE SCALE GENOMIC DNA]</scope>
    <source>
        <strain evidence="4 5">DSM 27710</strain>
    </source>
</reference>
<evidence type="ECO:0000256" key="3">
    <source>
        <dbReference type="PIRSR" id="PIRSR006615-2"/>
    </source>
</evidence>
<dbReference type="PROSITE" id="PS52034">
    <property type="entry name" value="PEPTIDASE_M32"/>
    <property type="match status" value="1"/>
</dbReference>
<gene>
    <name evidence="4" type="ORF">AKJ08_0100</name>
</gene>
<keyword evidence="1 2" id="KW-0479">Metal-binding</keyword>
<sequence length="503" mass="57089">MDDKAWNELSRRMAELRDLGSIVGLLTWDQETFMPPGGADGRARQLAALQSLIHERLVSQELGDGLAAAAIAPGLDGAKAAMVRNLTRERDRAVKVPARLVRELAERQSKSVEAWRAARADGGFATFAPHLARLLELRREQADVIGHDGERYDALLEGFEPGMRVARLEPIFAELRDALIRMVAALADAPPPPRWRVERHRFPVDRQWDFTLHLLRDMGFDFERGRQDRSTHPFTDGIWRGDVRLTTRLSEENPFQAIFGTIHEGGHGLYEQNLPEEHAHDPVGHAASMGLHESQSRLWENLVGRSLPFWQRQHPHLRRAFPEALEGVSVEEVYAAANRVERSLVRVEADEVTYNLHILVRFELELAMLRGDLAVADLPAAWDERMMRYLGVKPDNDVEGVLQDIHWAWAELGYFPTYTLGNLYSAILYEKLAADLGDVDEVVRSGELTRIRDWLVENVHRHGHRWDAEEIVRRATGAGLSTAPFLRHLRTKYRSLYGATLAP</sequence>
<dbReference type="EMBL" id="CP012332">
    <property type="protein sequence ID" value="AKU89713.1"/>
    <property type="molecule type" value="Genomic_DNA"/>
</dbReference>
<dbReference type="GO" id="GO:0046872">
    <property type="term" value="F:metal ion binding"/>
    <property type="evidence" value="ECO:0007669"/>
    <property type="project" value="UniProtKB-KW"/>
</dbReference>
<name>A0A0K1P866_9BACT</name>
<dbReference type="GO" id="GO:0006508">
    <property type="term" value="P:proteolysis"/>
    <property type="evidence" value="ECO:0007669"/>
    <property type="project" value="UniProtKB-UniRule"/>
</dbReference>
<keyword evidence="1" id="KW-0378">Hydrolase</keyword>
<keyword evidence="5" id="KW-1185">Reference proteome</keyword>
<proteinExistence type="inferred from homology"/>
<dbReference type="Gene3D" id="1.10.1370.30">
    <property type="match status" value="1"/>
</dbReference>
<feature type="binding site" evidence="2">
    <location>
        <position position="267"/>
    </location>
    <ligand>
        <name>Zn(2+)</name>
        <dbReference type="ChEBI" id="CHEBI:29105"/>
        <note>catalytic</note>
    </ligand>
</feature>
<evidence type="ECO:0000256" key="2">
    <source>
        <dbReference type="PIRSR" id="PIRSR006615-1"/>
    </source>
</evidence>
<dbReference type="Pfam" id="PF02074">
    <property type="entry name" value="Peptidase_M32"/>
    <property type="match status" value="1"/>
</dbReference>
<dbReference type="CDD" id="cd06460">
    <property type="entry name" value="M32_Taq"/>
    <property type="match status" value="1"/>
</dbReference>
<feature type="binding site" evidence="2">
    <location>
        <position position="263"/>
    </location>
    <ligand>
        <name>Zn(2+)</name>
        <dbReference type="ChEBI" id="CHEBI:29105"/>
        <note>catalytic</note>
    </ligand>
</feature>
<keyword evidence="2" id="KW-0862">Zinc</keyword>
<dbReference type="RefSeq" id="WP_050724271.1">
    <property type="nucleotide sequence ID" value="NZ_CP012332.1"/>
</dbReference>
<feature type="active site" description="Proton donor/acceptor" evidence="3">
    <location>
        <position position="264"/>
    </location>
</feature>
<comment type="function">
    <text evidence="1">Broad specificity carboxypetidase that releases amino acids sequentially from the C-terminus, including neutral, aromatic, polar and basic residues.</text>
</comment>
<keyword evidence="1 4" id="KW-0121">Carboxypeptidase</keyword>
<protein>
    <recommendedName>
        <fullName evidence="1">Metal-dependent carboxypeptidase</fullName>
        <ecNumber evidence="1">3.4.17.19</ecNumber>
    </recommendedName>
</protein>
<comment type="catalytic activity">
    <reaction evidence="1">
        <text>Release of a C-terminal amino acid with broad specificity, except for -Pro.</text>
        <dbReference type="EC" id="3.4.17.19"/>
    </reaction>
</comment>
<dbReference type="OrthoDB" id="9772308at2"/>
<evidence type="ECO:0000313" key="5">
    <source>
        <dbReference type="Proteomes" id="UP000055590"/>
    </source>
</evidence>
<dbReference type="GO" id="GO:0004181">
    <property type="term" value="F:metallocarboxypeptidase activity"/>
    <property type="evidence" value="ECO:0007669"/>
    <property type="project" value="UniProtKB-UniRule"/>
</dbReference>
<feature type="binding site" evidence="2">
    <location>
        <position position="293"/>
    </location>
    <ligand>
        <name>Zn(2+)</name>
        <dbReference type="ChEBI" id="CHEBI:29105"/>
        <note>catalytic</note>
    </ligand>
</feature>
<dbReference type="PANTHER" id="PTHR34217:SF1">
    <property type="entry name" value="CARBOXYPEPTIDASE 1"/>
    <property type="match status" value="1"/>
</dbReference>
<comment type="similarity">
    <text evidence="1">Belongs to the peptidase M32 family.</text>
</comment>
<dbReference type="PANTHER" id="PTHR34217">
    <property type="entry name" value="METAL-DEPENDENT CARBOXYPEPTIDASE"/>
    <property type="match status" value="1"/>
</dbReference>
<dbReference type="Proteomes" id="UP000055590">
    <property type="component" value="Chromosome"/>
</dbReference>
<dbReference type="InterPro" id="IPR001333">
    <property type="entry name" value="Peptidase_M32_Taq"/>
</dbReference>
<keyword evidence="1" id="KW-0482">Metalloprotease</keyword>
<organism evidence="4 5">
    <name type="scientific">Vulgatibacter incomptus</name>
    <dbReference type="NCBI Taxonomy" id="1391653"/>
    <lineage>
        <taxon>Bacteria</taxon>
        <taxon>Pseudomonadati</taxon>
        <taxon>Myxococcota</taxon>
        <taxon>Myxococcia</taxon>
        <taxon>Myxococcales</taxon>
        <taxon>Cystobacterineae</taxon>
        <taxon>Vulgatibacteraceae</taxon>
        <taxon>Vulgatibacter</taxon>
    </lineage>
</organism>
<keyword evidence="1" id="KW-0645">Protease</keyword>
<dbReference type="PRINTS" id="PR00998">
    <property type="entry name" value="CRBOXYPTASET"/>
</dbReference>
<dbReference type="SUPFAM" id="SSF55486">
    <property type="entry name" value="Metalloproteases ('zincins'), catalytic domain"/>
    <property type="match status" value="1"/>
</dbReference>
<dbReference type="PATRIC" id="fig|1391653.3.peg.107"/>
<dbReference type="EC" id="3.4.17.19" evidence="1"/>
<dbReference type="PIRSF" id="PIRSF006615">
    <property type="entry name" value="Zn_crbxpep_Taq"/>
    <property type="match status" value="1"/>
</dbReference>